<feature type="transmembrane region" description="Helical" evidence="1">
    <location>
        <begin position="21"/>
        <end position="41"/>
    </location>
</feature>
<evidence type="ECO:0000313" key="3">
    <source>
        <dbReference type="Proteomes" id="UP000239203"/>
    </source>
</evidence>
<keyword evidence="1" id="KW-0472">Membrane</keyword>
<dbReference type="RefSeq" id="WP_104479812.1">
    <property type="nucleotide sequence ID" value="NZ_CP154825.1"/>
</dbReference>
<name>A0A2S6GPI7_9PSEU</name>
<dbReference type="OrthoDB" id="3699103at2"/>
<organism evidence="2 3">
    <name type="scientific">Actinokineospora auranticolor</name>
    <dbReference type="NCBI Taxonomy" id="155976"/>
    <lineage>
        <taxon>Bacteria</taxon>
        <taxon>Bacillati</taxon>
        <taxon>Actinomycetota</taxon>
        <taxon>Actinomycetes</taxon>
        <taxon>Pseudonocardiales</taxon>
        <taxon>Pseudonocardiaceae</taxon>
        <taxon>Actinokineospora</taxon>
    </lineage>
</organism>
<keyword evidence="1" id="KW-1133">Transmembrane helix</keyword>
<sequence length="140" mass="15038">MSIDPTHRPILGDPEPSDPPAAVRAASALLLVHVAVTGAHLAFATDYGLPIVLFPMAVTTWFAFGIRAGRDWARAGALLVSCFTLLLMLAVAQSSLSFSALALSVLLLVAAGQLMYREDVREYFVSGLEPDTDDVPTRRR</sequence>
<keyword evidence="3" id="KW-1185">Reference proteome</keyword>
<evidence type="ECO:0000256" key="1">
    <source>
        <dbReference type="SAM" id="Phobius"/>
    </source>
</evidence>
<reference evidence="2 3" key="1">
    <citation type="submission" date="2018-02" db="EMBL/GenBank/DDBJ databases">
        <title>Genomic Encyclopedia of Archaeal and Bacterial Type Strains, Phase II (KMG-II): from individual species to whole genera.</title>
        <authorList>
            <person name="Goeker M."/>
        </authorList>
    </citation>
    <scope>NUCLEOTIDE SEQUENCE [LARGE SCALE GENOMIC DNA]</scope>
    <source>
        <strain evidence="2 3">YU 961-1</strain>
    </source>
</reference>
<protein>
    <submittedName>
        <fullName evidence="2">Uncharacterized protein</fullName>
    </submittedName>
</protein>
<accession>A0A2S6GPI7</accession>
<comment type="caution">
    <text evidence="2">The sequence shown here is derived from an EMBL/GenBank/DDBJ whole genome shotgun (WGS) entry which is preliminary data.</text>
</comment>
<dbReference type="AlphaFoldDB" id="A0A2S6GPI7"/>
<feature type="transmembrane region" description="Helical" evidence="1">
    <location>
        <begin position="98"/>
        <end position="116"/>
    </location>
</feature>
<keyword evidence="1" id="KW-0812">Transmembrane</keyword>
<proteinExistence type="predicted"/>
<feature type="transmembrane region" description="Helical" evidence="1">
    <location>
        <begin position="47"/>
        <end position="65"/>
    </location>
</feature>
<dbReference type="EMBL" id="PTIX01000008">
    <property type="protein sequence ID" value="PPK67041.1"/>
    <property type="molecule type" value="Genomic_DNA"/>
</dbReference>
<evidence type="ECO:0000313" key="2">
    <source>
        <dbReference type="EMBL" id="PPK67041.1"/>
    </source>
</evidence>
<dbReference type="Proteomes" id="UP000239203">
    <property type="component" value="Unassembled WGS sequence"/>
</dbReference>
<gene>
    <name evidence="2" type="ORF">CLV40_10838</name>
</gene>